<name>A0ACB5R200_9BURK</name>
<organism evidence="1 2">
    <name type="scientific">Caballeronia novacaledonica</name>
    <dbReference type="NCBI Taxonomy" id="1544861"/>
    <lineage>
        <taxon>Bacteria</taxon>
        <taxon>Pseudomonadati</taxon>
        <taxon>Pseudomonadota</taxon>
        <taxon>Betaproteobacteria</taxon>
        <taxon>Burkholderiales</taxon>
        <taxon>Burkholderiaceae</taxon>
        <taxon>Caballeronia</taxon>
    </lineage>
</organism>
<evidence type="ECO:0000313" key="2">
    <source>
        <dbReference type="Proteomes" id="UP001055013"/>
    </source>
</evidence>
<dbReference type="Proteomes" id="UP001055013">
    <property type="component" value="Unassembled WGS sequence"/>
</dbReference>
<reference evidence="1" key="1">
    <citation type="submission" date="2021-09" db="EMBL/GenBank/DDBJ databases">
        <title>Isolation and characterization of 3-chlorobenzoate degrading bacteria from soils in Shizuoka.</title>
        <authorList>
            <person name="Ifat A."/>
            <person name="Ogawa N."/>
            <person name="Kimbara K."/>
            <person name="Moriuchi R."/>
            <person name="Dohra H."/>
            <person name="Shintani M."/>
        </authorList>
    </citation>
    <scope>NUCLEOTIDE SEQUENCE</scope>
    <source>
        <strain evidence="1">19CS2-2</strain>
    </source>
</reference>
<keyword evidence="2" id="KW-1185">Reference proteome</keyword>
<protein>
    <submittedName>
        <fullName evidence="1">Uncharacterized protein</fullName>
    </submittedName>
</protein>
<gene>
    <name evidence="1" type="ORF">CBA19CS22_30005</name>
</gene>
<evidence type="ECO:0000313" key="1">
    <source>
        <dbReference type="EMBL" id="GJH20865.1"/>
    </source>
</evidence>
<sequence>MDPRLLDAYLGELRFNQALAEEFARGNPEIAVRLAHGCGKYRRSLFRSAAKRQRAYFVRRRMFRSIRSSCTMDDLPVFRPIRARFDQLPARPTP</sequence>
<comment type="caution">
    <text evidence="1">The sequence shown here is derived from an EMBL/GenBank/DDBJ whole genome shotgun (WGS) entry which is preliminary data.</text>
</comment>
<dbReference type="EMBL" id="BPUR01000023">
    <property type="protein sequence ID" value="GJH20865.1"/>
    <property type="molecule type" value="Genomic_DNA"/>
</dbReference>
<proteinExistence type="predicted"/>
<accession>A0ACB5R200</accession>